<name>A0A1N7FS19_9EURY</name>
<gene>
    <name evidence="1" type="ORF">SAMN05421752_10828</name>
</gene>
<accession>A0A1N7FS19</accession>
<organism evidence="1 2">
    <name type="scientific">Natronorubrum thiooxidans</name>
    <dbReference type="NCBI Taxonomy" id="308853"/>
    <lineage>
        <taxon>Archaea</taxon>
        <taxon>Methanobacteriati</taxon>
        <taxon>Methanobacteriota</taxon>
        <taxon>Stenosarchaea group</taxon>
        <taxon>Halobacteria</taxon>
        <taxon>Halobacteriales</taxon>
        <taxon>Natrialbaceae</taxon>
        <taxon>Natronorubrum</taxon>
    </lineage>
</organism>
<dbReference type="EMBL" id="FTNR01000008">
    <property type="protein sequence ID" value="SIS03133.1"/>
    <property type="molecule type" value="Genomic_DNA"/>
</dbReference>
<dbReference type="Proteomes" id="UP000185936">
    <property type="component" value="Unassembled WGS sequence"/>
</dbReference>
<evidence type="ECO:0000313" key="2">
    <source>
        <dbReference type="Proteomes" id="UP000185936"/>
    </source>
</evidence>
<dbReference type="STRING" id="308853.SAMN05421752_10828"/>
<dbReference type="RefSeq" id="WP_076609432.1">
    <property type="nucleotide sequence ID" value="NZ_FTNR01000008.1"/>
</dbReference>
<protein>
    <submittedName>
        <fullName evidence="1">Uncharacterized protein</fullName>
    </submittedName>
</protein>
<dbReference type="AlphaFoldDB" id="A0A1N7FS19"/>
<sequence length="63" mass="7242">MGIVEQELAAFELSEIDTCRIEYNTVGVIHIHLDSCRIELSPDEFDHFATVIREANETLHEIK</sequence>
<reference evidence="2" key="1">
    <citation type="submission" date="2017-01" db="EMBL/GenBank/DDBJ databases">
        <authorList>
            <person name="Varghese N."/>
            <person name="Submissions S."/>
        </authorList>
    </citation>
    <scope>NUCLEOTIDE SEQUENCE [LARGE SCALE GENOMIC DNA]</scope>
    <source>
        <strain evidence="2">type strain: HArc-</strain>
    </source>
</reference>
<evidence type="ECO:0000313" key="1">
    <source>
        <dbReference type="EMBL" id="SIS03133.1"/>
    </source>
</evidence>
<dbReference type="OrthoDB" id="350691at2157"/>
<keyword evidence="2" id="KW-1185">Reference proteome</keyword>
<proteinExistence type="predicted"/>